<dbReference type="EMBL" id="ABOX02000033">
    <property type="protein sequence ID" value="EEF59067.1"/>
    <property type="molecule type" value="Genomic_DNA"/>
</dbReference>
<feature type="transmembrane region" description="Helical" evidence="1">
    <location>
        <begin position="60"/>
        <end position="79"/>
    </location>
</feature>
<dbReference type="InterPro" id="IPR021521">
    <property type="entry name" value="DUF3185"/>
</dbReference>
<keyword evidence="1" id="KW-0472">Membrane</keyword>
<dbReference type="Proteomes" id="UP000003688">
    <property type="component" value="Unassembled WGS sequence"/>
</dbReference>
<evidence type="ECO:0000313" key="3">
    <source>
        <dbReference type="Proteomes" id="UP000003688"/>
    </source>
</evidence>
<accession>B9XM74</accession>
<evidence type="ECO:0008006" key="4">
    <source>
        <dbReference type="Google" id="ProtNLM"/>
    </source>
</evidence>
<protein>
    <recommendedName>
        <fullName evidence="4">DUF3185 family protein</fullName>
    </recommendedName>
</protein>
<keyword evidence="1" id="KW-0812">Transmembrane</keyword>
<organism evidence="2 3">
    <name type="scientific">Pedosphaera parvula (strain Ellin514)</name>
    <dbReference type="NCBI Taxonomy" id="320771"/>
    <lineage>
        <taxon>Bacteria</taxon>
        <taxon>Pseudomonadati</taxon>
        <taxon>Verrucomicrobiota</taxon>
        <taxon>Pedosphaerae</taxon>
        <taxon>Pedosphaerales</taxon>
        <taxon>Pedosphaeraceae</taxon>
        <taxon>Pedosphaera</taxon>
    </lineage>
</organism>
<sequence length="85" mass="8983">MGVQCVMFMMVVHRKEHMNKAIGLALLVGGIVLLIFGFQASHSFSSDVSRTFTGSPTDKSVWMIVGGAVAAIAGLVMSLRGGSRL</sequence>
<gene>
    <name evidence="2" type="ORF">Cflav_PD2195</name>
</gene>
<dbReference type="Pfam" id="PF11381">
    <property type="entry name" value="DUF3185"/>
    <property type="match status" value="1"/>
</dbReference>
<comment type="caution">
    <text evidence="2">The sequence shown here is derived from an EMBL/GenBank/DDBJ whole genome shotgun (WGS) entry which is preliminary data.</text>
</comment>
<proteinExistence type="predicted"/>
<name>B9XM74_PEDPL</name>
<evidence type="ECO:0000256" key="1">
    <source>
        <dbReference type="SAM" id="Phobius"/>
    </source>
</evidence>
<keyword evidence="1" id="KW-1133">Transmembrane helix</keyword>
<dbReference type="AlphaFoldDB" id="B9XM74"/>
<evidence type="ECO:0000313" key="2">
    <source>
        <dbReference type="EMBL" id="EEF59067.1"/>
    </source>
</evidence>
<keyword evidence="3" id="KW-1185">Reference proteome</keyword>
<feature type="transmembrane region" description="Helical" evidence="1">
    <location>
        <begin position="21"/>
        <end position="40"/>
    </location>
</feature>
<reference evidence="2 3" key="1">
    <citation type="journal article" date="2011" name="J. Bacteriol.">
        <title>Genome sequence of 'Pedosphaera parvula' Ellin514, an aerobic Verrucomicrobial isolate from pasture soil.</title>
        <authorList>
            <person name="Kant R."/>
            <person name="van Passel M.W."/>
            <person name="Sangwan P."/>
            <person name="Palva A."/>
            <person name="Lucas S."/>
            <person name="Copeland A."/>
            <person name="Lapidus A."/>
            <person name="Glavina Del Rio T."/>
            <person name="Dalin E."/>
            <person name="Tice H."/>
            <person name="Bruce D."/>
            <person name="Goodwin L."/>
            <person name="Pitluck S."/>
            <person name="Chertkov O."/>
            <person name="Larimer F.W."/>
            <person name="Land M.L."/>
            <person name="Hauser L."/>
            <person name="Brettin T.S."/>
            <person name="Detter J.C."/>
            <person name="Han S."/>
            <person name="de Vos W.M."/>
            <person name="Janssen P.H."/>
            <person name="Smidt H."/>
        </authorList>
    </citation>
    <scope>NUCLEOTIDE SEQUENCE [LARGE SCALE GENOMIC DNA]</scope>
    <source>
        <strain evidence="2 3">Ellin514</strain>
    </source>
</reference>